<proteinExistence type="inferred from homology"/>
<dbReference type="InterPro" id="IPR036736">
    <property type="entry name" value="ACP-like_sf"/>
</dbReference>
<dbReference type="OrthoDB" id="416786at2759"/>
<protein>
    <recommendedName>
        <fullName evidence="11">Carrier domain-containing protein</fullName>
    </recommendedName>
</protein>
<dbReference type="GO" id="GO:0005737">
    <property type="term" value="C:cytoplasm"/>
    <property type="evidence" value="ECO:0007669"/>
    <property type="project" value="TreeGrafter"/>
</dbReference>
<dbReference type="InterPro" id="IPR042099">
    <property type="entry name" value="ANL_N_sf"/>
</dbReference>
<dbReference type="GO" id="GO:0044550">
    <property type="term" value="P:secondary metabolite biosynthetic process"/>
    <property type="evidence" value="ECO:0007669"/>
    <property type="project" value="TreeGrafter"/>
</dbReference>
<dbReference type="Pfam" id="PF07993">
    <property type="entry name" value="NAD_binding_4"/>
    <property type="match status" value="1"/>
</dbReference>
<dbReference type="FunFam" id="3.30.300.30:FF:000015">
    <property type="entry name" value="Nonribosomal peptide synthase SidD"/>
    <property type="match status" value="2"/>
</dbReference>
<keyword evidence="6" id="KW-0808">Transferase</keyword>
<dbReference type="Gene3D" id="3.40.50.980">
    <property type="match status" value="2"/>
</dbReference>
<dbReference type="InterPro" id="IPR023213">
    <property type="entry name" value="CAT-like_dom_sf"/>
</dbReference>
<dbReference type="PROSITE" id="PS50075">
    <property type="entry name" value="CARRIER"/>
    <property type="match status" value="2"/>
</dbReference>
<keyword evidence="5" id="KW-0489">Methyltransferase</keyword>
<evidence type="ECO:0000313" key="12">
    <source>
        <dbReference type="EMBL" id="KAF7555549.1"/>
    </source>
</evidence>
<accession>A0A9P5LLD7</accession>
<dbReference type="CDD" id="cd05930">
    <property type="entry name" value="A_NRPS"/>
    <property type="match status" value="1"/>
</dbReference>
<sequence length="3866" mass="429024">MTINQSGKGDGPALPAPISPVQQKLGDYWGKALAGCECAPFPVLPTSIDQPRVDSVIEHQIPPLRGSHGITTSTLIHAAWALVAARMTNSDNVVFGTTLTRRGNTMDPTVAPVPIWIKLDQNQTILNFLTMVQQQEMEMIQFQHTEFQQIASTPEGRQACMFQTLVVVQPQDFHEQHWRESYSLVLEIHEMDQPTVMARFDSRVVGTWMVENLMERLELVVSQLQNAGHTTKRIADTNITTQRDLEQIWEWNQTVLAPVERCLHEAIDEFAEAYPAALAVCAWDGELTYGELNRLATRLASHLIDLGVGSEVLVPLCFEKSMWTTVAVLAVLKAGGGFVLLDPYLPEQRLQAIVRQVKANMVLSSPLNHNLSSRLVHDVITINLEFLAGLESTDSVSLRKVCNSSPAYVMFTSGSTGAPKGAVITHKNVASAFLRDTSQFGYAADSRIYDFASYSFAISVTNIFAALSTGGCLCVPSDHDKKNDLARSITSLQANIAILTPSVAATLSPDKVPGLKTIILVGEAVRVKDIAQWQNQRVKIFNGYGTSECSTCNTLNSTASHPNELAHIGKGAGTVTWIVDPENHHTLLPPGCAGELLLEGPLLGRGYLHDPEKTAAVFLDDPPAWLKQGSSSRPGRHGRIYKTGDIVCYNEEGNLIYLGRKDDQVKIRGQRVELQEIEHWVQDCVPEATQVVVETFSPRGSDGSPILGAFLLIKDRSTQVDEADPKILPISSNIEDELAKSLPTYMIPSVFFSVSELPMTATGKMSRKQLRQIGASFSVQQLAEIRTAGRGPKQQPRSQTEREMQRIWADILGIEVITIGLDDSFLKLGGDSIDAMKVVGEARKFGLELAVSDIFQHPTLHQVSNRARSITSDDVIQISRPQQSGPTEQSFAQARLYFLEQLYPGLTWYHQSYATRILGPLQLDALSTAIHTLEARHEILRTTFPSELGVGMQAVQTFQQTELNVVDIPLDDENFLQTLRREQTTPFNLQCEPGWRVSLYRSDKEIHVLSIVMHHIISDGWSIDILRRELAVFYSAATRGHDPLSQVEHLHIQYRDYSIWQKKQHYEHQRQLEYWVRQLSTSRPAEIRSDKPRPPNLSGKGDVQSFRIDGSLYSQLRKFCAHHEVTPFVVLLTAFKIAHYRLTGIPDATVGTANANRSRWELRNIIGFFVNLQCIRMNIEDESFEELVHQVQATSIASFANQDVPFEKIVSKLTKGGDLSRNPLVQVVFALHSQLQLGQFTFEGTKTEQIPSPVVSRFDMEFHFYQEQNSLRGEVLFSTDLYGFATIQNLLSVFLTILERGLEAPKTKVVSLPLLTGENYSILEKMNVMQITRTAYPRDLSIIDVFYQQVNAYPHKVAVKDSSSHLTYTQVDELSDKIAQWLVGRSYAPESLIGVFASRSCETILAFLGILKANLAYLPLDVKTPVGRVRNILSSIQGDKIVLLGPDTHPPSLQLEHVEFIGIAEILNAQPQCLGQLPTTSKPSATSLAYIMFTSGSTGQPKGVMIEHRGVVRLVKHSNAVQTSPTTPTMAHISNIAFDAATWEIYAALLNGGTLVCIDNMVVLNHHALTEVFTREKIGCLFITPALLKQYLLECSSAMSTLEALFVGGERSEPQDLLKARGLINGKVHHVYGPTENTSLSTIYCLSDLEEDLFHNGVPIGRAISNSGAYVMDTRLTAVPLGIVGELVLTGDGLARGYIDPQQNLDRFVTVMIDGELVRAYRTGDYARYRPSDHQLEFLGRVDGQIKIRGQRVELGEIEHVLQNHDAVDHAIIIVQHTDGQEDRLLGFVTILDSTSEQVGCNEDPDDGNEADHLEMWEETFDTDTYTSFNNIQPNTIGRDFTGWTSMFDGRDIDKEEMNEWLDDTIETLLNGSQPGNILEIGTGSGMILFSLKELATYVGLEPSGRAVAFVTKAVNSFPELADKVTLHKGTAANVNQLDYTMNRPNLAVINSVAQYFPSQDYLFTIVKDLLQLKGMKQIFLGDIRSHALYREFQAAKCMRLMGDKVSKEEVRRKMKEIAQSELELLVDPAFFTSLPSRLPHLVEHVEILPKMMKSTNELSCFRYAAVIHVKDQDTGSQQRPQQIRTVDDYTWIDFVDESLDRQSLLQLLRKSSNESVVAVGNIPYEKTIFERHVIDSLDSMADETLDSIHWLSVAQEKTKAKSSMSASELAEVAEQAGYRVELSCARQYRQRGGLDAIFHHYKPEKEGSRVLFRFPTDYQGRSQDTLSSHPMQQHVRLKVQEELYQKLHEQLPAYMVPQMITILDNMPVNQNGKVDRQALVARAQTHTAQKSIRQPISSTERQMQKIWAQVLSIEPKIIGLDDSFFQLGGNSIAAMRVVSGARKIGLEVTVADIFSHPQLHEIARLADSVVNTEAPDAIEPFALLDNSCDVPSILQNISIQCRVDSAVVQDAYPCTPLQEGLLSLTSKRSGEYVMRATLEISPNIKIEAFRHAWEKVYRTTAVLRTRVVQHDDIGLLQVVIREEIDWIESCGLDNYLKTDETRPTELGQPLARFALIQDEDGIVRWFVLTMHHAIYDGWSASLILDAVERAYLGDLIQEGPQFQAFIKYIGKQDEKSTATYWRSALADCGAVPFPALPPSIEQPMADTVIECQLPRLREQSLDITASTIIRAAWGLVAGGVTNTDDVVFGVTLFGRNAPITDIDKMAAPLFATCPMRIKLASDQKVSEYLMSLQRQATEMIPFEQTGLHRIARISSHCQLACQFQTLLVIQAQQADIFAQNAFGNWRHGNQQQHMSTYALEIEVTLGVDGITVRAIFDSRVIQACVVQGLLKRLEFVLQQLESADPEKTLAGIEIISLDGLEQIWEWNHIAPARVDQCVHEMVQERAQSQPASPAVCAWDGELTYRELDELSTHLAGRLFELGVGPETLVPLCFEKSMWTPVAMLAVLKAGGAFVMLDPSLPEQRMQAILKQLKSDLILSSAENAALSSRLSRTVIQVDADSINFFKQACQPPTRQSQSSHTPMFVVFTSGSTGTPKGVILTHSNVASGLKYQADLLGLREDSRVFDFASYAFDTSVQDAFATFFTGACLCIPAEKDRRGNIGEAISAMRATVADLTPSVARLVDPISVPDLKTLILGGESVSINDITRWWGKTSIVNAYGPSECTITSTINSNAPTPQQATCIGKGAGLVTWVVDPENHHKLLPPGSTGELLLEGPLVGRGYLNDSDKTAAAFVEDPIWLLKGTPNFPGRHGRLYKTGDLVQYNEDGSLVFIGRKDSQVKIRGQRVELEEVEHHVQTCMPEARQLAAEVIVSDGENASPILAVFLHVDSNGVEVDGAELTATSHPVPTDMKEQLSQHLPPYMMPTVLFELRQMPLTPSGKTDRKQLRKIGRSLFTEAGQLPDEFSQSSYATVDDKAILETEQPAYTLAKKVFSMLPSWSSVKLDKTCHLMGFTNVLLHSCGLDSVNLMSLMYFITHHLHVQVSMQTLVDKKTSIRELARFVSDSQKSASSDNVVERQATEDLEVIDVAAEVSRYDSEIVAVEANAMPQAQANNMGSIFHKPLTVLLTGANGFIGTQILRELLEHRRVKQVIAIGDLSLPHLGLDAAHWSALADGKLVDVIIHNGAAVHWSKTYESLKAVNITSTCDLLELVVTQPHTRFVYITGGRQGISSDEREEDVSKELSTTGVLGYIQTKFVAESVVRRAAKRNISQPGRLHIVSPGLVVGTSTEGVSNADDYLWRLAAACIKVGAYNVDIAEEWLPVSDAGTVAMTTIDAALGLGTLPGLVSTVTDGMTWGEFYRILVRIGYTLEAMNGTKWLATVRRHLESERETHPLWPVAHLLKDMNKRAETKLNIGKQRSDDTPLRLKVAIMRSAEFLSRVGFLPLPATGKQARPHNEVAFIRSGI</sequence>
<dbReference type="Pfam" id="PF00550">
    <property type="entry name" value="PP-binding"/>
    <property type="match status" value="2"/>
</dbReference>
<dbReference type="PANTHER" id="PTHR45527">
    <property type="entry name" value="NONRIBOSOMAL PEPTIDE SYNTHETASE"/>
    <property type="match status" value="1"/>
</dbReference>
<dbReference type="InterPro" id="IPR020806">
    <property type="entry name" value="PKS_PP-bd"/>
</dbReference>
<dbReference type="InterPro" id="IPR000873">
    <property type="entry name" value="AMP-dep_synth/lig_dom"/>
</dbReference>
<evidence type="ECO:0000256" key="1">
    <source>
        <dbReference type="ARBA" id="ARBA00005179"/>
    </source>
</evidence>
<dbReference type="GO" id="GO:0008168">
    <property type="term" value="F:methyltransferase activity"/>
    <property type="evidence" value="ECO:0007669"/>
    <property type="project" value="UniProtKB-KW"/>
</dbReference>
<dbReference type="FunFam" id="3.30.300.30:FF:000084">
    <property type="entry name" value="Enniatin synthase"/>
    <property type="match status" value="1"/>
</dbReference>
<dbReference type="PROSITE" id="PS00455">
    <property type="entry name" value="AMP_BINDING"/>
    <property type="match status" value="3"/>
</dbReference>
<evidence type="ECO:0000256" key="10">
    <source>
        <dbReference type="ARBA" id="ARBA00029454"/>
    </source>
</evidence>
<dbReference type="InterPro" id="IPR006162">
    <property type="entry name" value="Ppantetheine_attach_site"/>
</dbReference>
<evidence type="ECO:0000256" key="7">
    <source>
        <dbReference type="ARBA" id="ARBA00022737"/>
    </source>
</evidence>
<dbReference type="PROSITE" id="PS00012">
    <property type="entry name" value="PHOSPHOPANTETHEINE"/>
    <property type="match status" value="2"/>
</dbReference>
<dbReference type="Pfam" id="PF00668">
    <property type="entry name" value="Condensation"/>
    <property type="match status" value="3"/>
</dbReference>
<keyword evidence="4" id="KW-0436">Ligase</keyword>
<dbReference type="GO" id="GO:0043041">
    <property type="term" value="P:amino acid activation for nonribosomal peptide biosynthetic process"/>
    <property type="evidence" value="ECO:0007669"/>
    <property type="project" value="TreeGrafter"/>
</dbReference>
<organism evidence="12 13">
    <name type="scientific">Cylindrodendrum hubeiense</name>
    <dbReference type="NCBI Taxonomy" id="595255"/>
    <lineage>
        <taxon>Eukaryota</taxon>
        <taxon>Fungi</taxon>
        <taxon>Dikarya</taxon>
        <taxon>Ascomycota</taxon>
        <taxon>Pezizomycotina</taxon>
        <taxon>Sordariomycetes</taxon>
        <taxon>Hypocreomycetidae</taxon>
        <taxon>Hypocreales</taxon>
        <taxon>Nectriaceae</taxon>
        <taxon>Cylindrodendrum</taxon>
    </lineage>
</organism>
<evidence type="ECO:0000256" key="9">
    <source>
        <dbReference type="ARBA" id="ARBA00023268"/>
    </source>
</evidence>
<keyword evidence="7" id="KW-0677">Repeat</keyword>
<dbReference type="Gene3D" id="3.40.50.720">
    <property type="entry name" value="NAD(P)-binding Rossmann-like Domain"/>
    <property type="match status" value="1"/>
</dbReference>
<evidence type="ECO:0000256" key="5">
    <source>
        <dbReference type="ARBA" id="ARBA00022603"/>
    </source>
</evidence>
<evidence type="ECO:0000256" key="4">
    <source>
        <dbReference type="ARBA" id="ARBA00022598"/>
    </source>
</evidence>
<gene>
    <name evidence="12" type="ORF">G7Z17_g2068</name>
</gene>
<dbReference type="GO" id="GO:0031177">
    <property type="term" value="F:phosphopantetheine binding"/>
    <property type="evidence" value="ECO:0007669"/>
    <property type="project" value="InterPro"/>
</dbReference>
<comment type="similarity">
    <text evidence="10">Belongs to the NRP synthetase family.</text>
</comment>
<keyword evidence="13" id="KW-1185">Reference proteome</keyword>
<keyword evidence="2" id="KW-0596">Phosphopantetheine</keyword>
<comment type="caution">
    <text evidence="12">The sequence shown here is derived from an EMBL/GenBank/DDBJ whole genome shotgun (WGS) entry which is preliminary data.</text>
</comment>
<comment type="pathway">
    <text evidence="1">Secondary metabolite biosynthesis.</text>
</comment>
<dbReference type="SMART" id="SM00823">
    <property type="entry name" value="PKS_PP"/>
    <property type="match status" value="2"/>
</dbReference>
<dbReference type="InterPro" id="IPR029063">
    <property type="entry name" value="SAM-dependent_MTases_sf"/>
</dbReference>
<evidence type="ECO:0000259" key="11">
    <source>
        <dbReference type="PROSITE" id="PS50075"/>
    </source>
</evidence>
<dbReference type="Gene3D" id="3.30.300.30">
    <property type="match status" value="4"/>
</dbReference>
<dbReference type="Gene3D" id="3.30.559.30">
    <property type="entry name" value="Nonribosomal peptide synthetase, condensation domain"/>
    <property type="match status" value="3"/>
</dbReference>
<dbReference type="Gene3D" id="1.10.1200.10">
    <property type="entry name" value="ACP-like"/>
    <property type="match status" value="2"/>
</dbReference>
<dbReference type="PANTHER" id="PTHR45527:SF1">
    <property type="entry name" value="FATTY ACID SYNTHASE"/>
    <property type="match status" value="1"/>
</dbReference>
<evidence type="ECO:0000256" key="3">
    <source>
        <dbReference type="ARBA" id="ARBA00022553"/>
    </source>
</evidence>
<dbReference type="NCBIfam" id="TIGR01733">
    <property type="entry name" value="AA-adenyl-dom"/>
    <property type="match status" value="3"/>
</dbReference>
<dbReference type="NCBIfam" id="NF003417">
    <property type="entry name" value="PRK04813.1"/>
    <property type="match status" value="4"/>
</dbReference>
<dbReference type="Pfam" id="PF00501">
    <property type="entry name" value="AMP-binding"/>
    <property type="match status" value="3"/>
</dbReference>
<dbReference type="GO" id="GO:0032259">
    <property type="term" value="P:methylation"/>
    <property type="evidence" value="ECO:0007669"/>
    <property type="project" value="UniProtKB-KW"/>
</dbReference>
<dbReference type="InterPro" id="IPR020845">
    <property type="entry name" value="AMP-binding_CS"/>
</dbReference>
<dbReference type="Gene3D" id="3.30.559.10">
    <property type="entry name" value="Chloramphenicol acetyltransferase-like domain"/>
    <property type="match status" value="2"/>
</dbReference>
<dbReference type="InterPro" id="IPR001242">
    <property type="entry name" value="Condensation_dom"/>
</dbReference>
<dbReference type="FunFam" id="1.10.1200.10:FF:000005">
    <property type="entry name" value="Nonribosomal peptide synthetase 1"/>
    <property type="match status" value="2"/>
</dbReference>
<dbReference type="InterPro" id="IPR010071">
    <property type="entry name" value="AA_adenyl_dom"/>
</dbReference>
<dbReference type="InterPro" id="IPR036291">
    <property type="entry name" value="NAD(P)-bd_dom_sf"/>
</dbReference>
<dbReference type="SUPFAM" id="SSF56801">
    <property type="entry name" value="Acetyl-CoA synthetase-like"/>
    <property type="match status" value="3"/>
</dbReference>
<feature type="domain" description="Carrier" evidence="11">
    <location>
        <begin position="2295"/>
        <end position="2371"/>
    </location>
</feature>
<evidence type="ECO:0000256" key="8">
    <source>
        <dbReference type="ARBA" id="ARBA00023026"/>
    </source>
</evidence>
<dbReference type="CDD" id="cd19545">
    <property type="entry name" value="FUM14_C_NRPS-like"/>
    <property type="match status" value="1"/>
</dbReference>
<dbReference type="GO" id="GO:0016874">
    <property type="term" value="F:ligase activity"/>
    <property type="evidence" value="ECO:0007669"/>
    <property type="project" value="UniProtKB-KW"/>
</dbReference>
<dbReference type="Gene3D" id="3.40.50.12780">
    <property type="entry name" value="N-terminal domain of ligase-like"/>
    <property type="match status" value="2"/>
</dbReference>
<dbReference type="InterPro" id="IPR045851">
    <property type="entry name" value="AMP-bd_C_sf"/>
</dbReference>
<dbReference type="EMBL" id="JAANBB010000019">
    <property type="protein sequence ID" value="KAF7555549.1"/>
    <property type="molecule type" value="Genomic_DNA"/>
</dbReference>
<dbReference type="InterPro" id="IPR009081">
    <property type="entry name" value="PP-bd_ACP"/>
</dbReference>
<dbReference type="SUPFAM" id="SSF51735">
    <property type="entry name" value="NAD(P)-binding Rossmann-fold domains"/>
    <property type="match status" value="1"/>
</dbReference>
<dbReference type="Proteomes" id="UP000722485">
    <property type="component" value="Unassembled WGS sequence"/>
</dbReference>
<keyword evidence="8" id="KW-0843">Virulence</keyword>
<dbReference type="Gene3D" id="2.30.38.10">
    <property type="entry name" value="Luciferase, Domain 3"/>
    <property type="match status" value="1"/>
</dbReference>
<dbReference type="Gene3D" id="3.40.50.150">
    <property type="entry name" value="Vaccinia Virus protein VP39"/>
    <property type="match status" value="1"/>
</dbReference>
<reference evidence="12" key="1">
    <citation type="submission" date="2020-03" db="EMBL/GenBank/DDBJ databases">
        <title>Draft Genome Sequence of Cylindrodendrum hubeiense.</title>
        <authorList>
            <person name="Buettner E."/>
            <person name="Kellner H."/>
        </authorList>
    </citation>
    <scope>NUCLEOTIDE SEQUENCE</scope>
    <source>
        <strain evidence="12">IHI 201604</strain>
    </source>
</reference>
<dbReference type="CDD" id="cd19531">
    <property type="entry name" value="LCL_NRPS-like"/>
    <property type="match status" value="1"/>
</dbReference>
<name>A0A9P5LLD7_9HYPO</name>
<dbReference type="SMART" id="SM01294">
    <property type="entry name" value="PKS_PP_betabranch"/>
    <property type="match status" value="1"/>
</dbReference>
<evidence type="ECO:0000313" key="13">
    <source>
        <dbReference type="Proteomes" id="UP000722485"/>
    </source>
</evidence>
<keyword evidence="9" id="KW-0511">Multifunctional enzyme</keyword>
<dbReference type="SUPFAM" id="SSF47336">
    <property type="entry name" value="ACP-like"/>
    <property type="match status" value="2"/>
</dbReference>
<dbReference type="CDD" id="cd05918">
    <property type="entry name" value="A_NRPS_SidN3_like"/>
    <property type="match status" value="2"/>
</dbReference>
<keyword evidence="3" id="KW-0597">Phosphoprotein</keyword>
<evidence type="ECO:0000256" key="6">
    <source>
        <dbReference type="ARBA" id="ARBA00022679"/>
    </source>
</evidence>
<dbReference type="SUPFAM" id="SSF52777">
    <property type="entry name" value="CoA-dependent acyltransferases"/>
    <property type="match status" value="5"/>
</dbReference>
<dbReference type="FunFam" id="3.30.559.30:FF:000003">
    <property type="entry name" value="Nonribosomal peptide synthase SidD"/>
    <property type="match status" value="1"/>
</dbReference>
<feature type="domain" description="Carrier" evidence="11">
    <location>
        <begin position="795"/>
        <end position="871"/>
    </location>
</feature>
<evidence type="ECO:0000256" key="2">
    <source>
        <dbReference type="ARBA" id="ARBA00022450"/>
    </source>
</evidence>
<dbReference type="FunFam" id="3.40.50.980:FF:000001">
    <property type="entry name" value="Non-ribosomal peptide synthetase"/>
    <property type="match status" value="1"/>
</dbReference>
<dbReference type="FunFam" id="3.40.50.12780:FF:000014">
    <property type="entry name" value="Nonribosomal peptide synthetase 1"/>
    <property type="match status" value="2"/>
</dbReference>
<dbReference type="InterPro" id="IPR013120">
    <property type="entry name" value="FAR_NAD-bd"/>
</dbReference>
<dbReference type="SUPFAM" id="SSF53335">
    <property type="entry name" value="S-adenosyl-L-methionine-dependent methyltransferases"/>
    <property type="match status" value="1"/>
</dbReference>